<comment type="subcellular location">
    <subcellularLocation>
        <location evidence="1">Cell membrane</location>
        <topology evidence="1">Multi-pass membrane protein</topology>
    </subcellularLocation>
</comment>
<dbReference type="Proteomes" id="UP000761574">
    <property type="component" value="Unassembled WGS sequence"/>
</dbReference>
<feature type="transmembrane region" description="Helical" evidence="6">
    <location>
        <begin position="264"/>
        <end position="287"/>
    </location>
</feature>
<evidence type="ECO:0000256" key="6">
    <source>
        <dbReference type="SAM" id="Phobius"/>
    </source>
</evidence>
<keyword evidence="9" id="KW-1185">Reference proteome</keyword>
<dbReference type="InterPro" id="IPR051449">
    <property type="entry name" value="ABC-2_transporter_component"/>
</dbReference>
<sequence>MSFWSLMMADLKSILTDKAIAVTIFGGVLFYSVLYPLPYLNEVPTKQQIVVIDGDHSSLSRQVIRHINASPKLDVVSELATIEQGQHWIESGKAHGLMVIPDGFRRDLIRQEGVTLAYAGDANYFLIYSAVIEGLMSVGIDAGKYVQFNGLLARGNSAEQVKHDLEPIKLNSVPAFNPSLGYTPYVVPGVLLLVLHQTMLIGIGILGAGQWGREGYWNRASVMQLILARSMVFALLYSLFTCFYVGFCNYWYGVSVQGDMLQVMLFLIPFILSTAMAGVAFSCLFVRRDLPTQVLLLISMPILFLSGFIWPLELIPAPLIGLSQLIPAVPSIQGLLQLNQMGASWTDIVHLWWQLWALALGYLLLAYVGVRYRLNSAVAH</sequence>
<evidence type="ECO:0000256" key="5">
    <source>
        <dbReference type="ARBA" id="ARBA00023136"/>
    </source>
</evidence>
<dbReference type="EMBL" id="BPFB01000006">
    <property type="protein sequence ID" value="GIU43690.1"/>
    <property type="molecule type" value="Genomic_DNA"/>
</dbReference>
<feature type="transmembrane region" description="Helical" evidence="6">
    <location>
        <begin position="230"/>
        <end position="252"/>
    </location>
</feature>
<name>A0ABQ4P823_9GAMM</name>
<keyword evidence="5 6" id="KW-0472">Membrane</keyword>
<evidence type="ECO:0000313" key="9">
    <source>
        <dbReference type="Proteomes" id="UP000761574"/>
    </source>
</evidence>
<dbReference type="RefSeq" id="WP_119977162.1">
    <property type="nucleotide sequence ID" value="NZ_BPFB01000006.1"/>
</dbReference>
<organism evidence="8 9">
    <name type="scientific">Shewanella algidipiscicola</name>
    <dbReference type="NCBI Taxonomy" id="614070"/>
    <lineage>
        <taxon>Bacteria</taxon>
        <taxon>Pseudomonadati</taxon>
        <taxon>Pseudomonadota</taxon>
        <taxon>Gammaproteobacteria</taxon>
        <taxon>Alteromonadales</taxon>
        <taxon>Shewanellaceae</taxon>
        <taxon>Shewanella</taxon>
    </lineage>
</organism>
<evidence type="ECO:0000256" key="3">
    <source>
        <dbReference type="ARBA" id="ARBA00022692"/>
    </source>
</evidence>
<accession>A0ABQ4P823</accession>
<keyword evidence="4 6" id="KW-1133">Transmembrane helix</keyword>
<dbReference type="PANTHER" id="PTHR30294:SF46">
    <property type="entry name" value="ABC TRANSPORTER PERMEASE"/>
    <property type="match status" value="1"/>
</dbReference>
<reference evidence="8 9" key="1">
    <citation type="submission" date="2021-05" db="EMBL/GenBank/DDBJ databases">
        <title>Molecular characterization for Shewanella algae harboring chromosomal blaOXA-55-like strains isolated from clinical and environment sample.</title>
        <authorList>
            <person name="Ohama Y."/>
            <person name="Aoki K."/>
            <person name="Harada S."/>
            <person name="Moriya K."/>
            <person name="Ishii Y."/>
            <person name="Tateda K."/>
        </authorList>
    </citation>
    <scope>NUCLEOTIDE SEQUENCE [LARGE SCALE GENOMIC DNA]</scope>
    <source>
        <strain evidence="8 9">LMG 23746</strain>
    </source>
</reference>
<protein>
    <submittedName>
        <fullName evidence="8">ABC transporter</fullName>
    </submittedName>
</protein>
<evidence type="ECO:0000259" key="7">
    <source>
        <dbReference type="Pfam" id="PF12698"/>
    </source>
</evidence>
<feature type="transmembrane region" description="Helical" evidence="6">
    <location>
        <begin position="351"/>
        <end position="370"/>
    </location>
</feature>
<dbReference type="Gene3D" id="3.40.1710.10">
    <property type="entry name" value="abc type-2 transporter like domain"/>
    <property type="match status" value="1"/>
</dbReference>
<evidence type="ECO:0000256" key="1">
    <source>
        <dbReference type="ARBA" id="ARBA00004651"/>
    </source>
</evidence>
<evidence type="ECO:0000256" key="4">
    <source>
        <dbReference type="ARBA" id="ARBA00022989"/>
    </source>
</evidence>
<keyword evidence="2" id="KW-1003">Cell membrane</keyword>
<proteinExistence type="predicted"/>
<dbReference type="Pfam" id="PF12698">
    <property type="entry name" value="ABC2_membrane_3"/>
    <property type="match status" value="1"/>
</dbReference>
<keyword evidence="3 6" id="KW-0812">Transmembrane</keyword>
<feature type="transmembrane region" description="Helical" evidence="6">
    <location>
        <begin position="185"/>
        <end position="209"/>
    </location>
</feature>
<comment type="caution">
    <text evidence="8">The sequence shown here is derived from an EMBL/GenBank/DDBJ whole genome shotgun (WGS) entry which is preliminary data.</text>
</comment>
<feature type="transmembrane region" description="Helical" evidence="6">
    <location>
        <begin position="294"/>
        <end position="312"/>
    </location>
</feature>
<feature type="transmembrane region" description="Helical" evidence="6">
    <location>
        <begin position="20"/>
        <end position="37"/>
    </location>
</feature>
<evidence type="ECO:0000313" key="8">
    <source>
        <dbReference type="EMBL" id="GIU43690.1"/>
    </source>
</evidence>
<evidence type="ECO:0000256" key="2">
    <source>
        <dbReference type="ARBA" id="ARBA00022475"/>
    </source>
</evidence>
<dbReference type="InterPro" id="IPR013525">
    <property type="entry name" value="ABC2_TM"/>
</dbReference>
<dbReference type="PANTHER" id="PTHR30294">
    <property type="entry name" value="MEMBRANE COMPONENT OF ABC TRANSPORTER YHHJ-RELATED"/>
    <property type="match status" value="1"/>
</dbReference>
<feature type="domain" description="ABC-2 type transporter transmembrane" evidence="7">
    <location>
        <begin position="22"/>
        <end position="367"/>
    </location>
</feature>
<gene>
    <name evidence="8" type="ORF">TUM4630_07630</name>
</gene>